<dbReference type="EMBL" id="JACHDR010000001">
    <property type="protein sequence ID" value="MBB5513337.1"/>
    <property type="molecule type" value="Genomic_DNA"/>
</dbReference>
<dbReference type="PANTHER" id="PTHR12110:SF47">
    <property type="match status" value="1"/>
</dbReference>
<feature type="compositionally biased region" description="Polar residues" evidence="2">
    <location>
        <begin position="1"/>
        <end position="26"/>
    </location>
</feature>
<dbReference type="InterPro" id="IPR013022">
    <property type="entry name" value="Xyl_isomerase-like_TIM-brl"/>
</dbReference>
<dbReference type="Pfam" id="PF01261">
    <property type="entry name" value="AP_endonuc_2"/>
    <property type="match status" value="1"/>
</dbReference>
<dbReference type="SUPFAM" id="SSF51658">
    <property type="entry name" value="Xylose isomerase-like"/>
    <property type="match status" value="1"/>
</dbReference>
<name>A0A7W8X0K6_9MICC</name>
<proteinExistence type="predicted"/>
<evidence type="ECO:0000256" key="1">
    <source>
        <dbReference type="ARBA" id="ARBA00023277"/>
    </source>
</evidence>
<accession>A0A7W8X0K6</accession>
<dbReference type="RefSeq" id="WP_183665609.1">
    <property type="nucleotide sequence ID" value="NZ_BAAARH010000002.1"/>
</dbReference>
<reference evidence="4 5" key="1">
    <citation type="submission" date="2020-08" db="EMBL/GenBank/DDBJ databases">
        <title>Sequencing the genomes of 1000 actinobacteria strains.</title>
        <authorList>
            <person name="Klenk H.-P."/>
        </authorList>
    </citation>
    <scope>NUCLEOTIDE SEQUENCE [LARGE SCALE GENOMIC DNA]</scope>
    <source>
        <strain evidence="4 5">DSM 105783</strain>
    </source>
</reference>
<feature type="region of interest" description="Disordered" evidence="2">
    <location>
        <begin position="1"/>
        <end position="39"/>
    </location>
</feature>
<organism evidence="4 5">
    <name type="scientific">Neomicrococcus aestuarii</name>
    <dbReference type="NCBI Taxonomy" id="556325"/>
    <lineage>
        <taxon>Bacteria</taxon>
        <taxon>Bacillati</taxon>
        <taxon>Actinomycetota</taxon>
        <taxon>Actinomycetes</taxon>
        <taxon>Micrococcales</taxon>
        <taxon>Micrococcaceae</taxon>
        <taxon>Neomicrococcus</taxon>
    </lineage>
</organism>
<dbReference type="InterPro" id="IPR036237">
    <property type="entry name" value="Xyl_isomerase-like_sf"/>
</dbReference>
<gene>
    <name evidence="4" type="ORF">HD598_002024</name>
</gene>
<dbReference type="AlphaFoldDB" id="A0A7W8X0K6"/>
<evidence type="ECO:0000256" key="2">
    <source>
        <dbReference type="SAM" id="MobiDB-lite"/>
    </source>
</evidence>
<keyword evidence="4" id="KW-0413">Isomerase</keyword>
<dbReference type="InterPro" id="IPR050312">
    <property type="entry name" value="IolE/XylAMocC-like"/>
</dbReference>
<dbReference type="PANTHER" id="PTHR12110">
    <property type="entry name" value="HYDROXYPYRUVATE ISOMERASE"/>
    <property type="match status" value="1"/>
</dbReference>
<sequence length="300" mass="33215">MSEESQNQGSNGEASDANTSNANPSNGAERKPASSSGKTYPVALSSSSVYPLSVVDAFSLARDVGYDGVEVMVTGNSISQDPKQLLKLSERYDQPISAIHAPTLLLTQQVWGSAWNKIEKSALMAKEVGCSSVVAHPPFRWQGTYATQFAEGVRRINEEHGVKICVENMYPWRARGREALMYLPHWNPVPQPYDFVTWDFSHASIANHDSLEAVQALGDRLTHLHLCDGNNNAKDEHLVPGRGTQRVQETLEYLRDSEWDGAVVVEVSTRKAKGAGEREEWLGETLNFARQHLNRLPLSK</sequence>
<evidence type="ECO:0000259" key="3">
    <source>
        <dbReference type="Pfam" id="PF01261"/>
    </source>
</evidence>
<dbReference type="Proteomes" id="UP000580797">
    <property type="component" value="Unassembled WGS sequence"/>
</dbReference>
<comment type="caution">
    <text evidence="4">The sequence shown here is derived from an EMBL/GenBank/DDBJ whole genome shotgun (WGS) entry which is preliminary data.</text>
</comment>
<evidence type="ECO:0000313" key="5">
    <source>
        <dbReference type="Proteomes" id="UP000580797"/>
    </source>
</evidence>
<keyword evidence="1" id="KW-0119">Carbohydrate metabolism</keyword>
<dbReference type="GO" id="GO:0016853">
    <property type="term" value="F:isomerase activity"/>
    <property type="evidence" value="ECO:0007669"/>
    <property type="project" value="UniProtKB-KW"/>
</dbReference>
<evidence type="ECO:0000313" key="4">
    <source>
        <dbReference type="EMBL" id="MBB5513337.1"/>
    </source>
</evidence>
<protein>
    <submittedName>
        <fullName evidence="4">Sugar phosphate isomerase/epimerase</fullName>
    </submittedName>
</protein>
<feature type="domain" description="Xylose isomerase-like TIM barrel" evidence="3">
    <location>
        <begin position="58"/>
        <end position="291"/>
    </location>
</feature>
<dbReference type="Gene3D" id="3.20.20.150">
    <property type="entry name" value="Divalent-metal-dependent TIM barrel enzymes"/>
    <property type="match status" value="1"/>
</dbReference>